<evidence type="ECO:0000313" key="4">
    <source>
        <dbReference type="Proteomes" id="UP000177982"/>
    </source>
</evidence>
<feature type="coiled-coil region" evidence="1">
    <location>
        <begin position="4"/>
        <end position="31"/>
    </location>
</feature>
<evidence type="ECO:0000256" key="2">
    <source>
        <dbReference type="SAM" id="Phobius"/>
    </source>
</evidence>
<gene>
    <name evidence="3" type="ORF">A2934_04980</name>
</gene>
<evidence type="ECO:0000256" key="1">
    <source>
        <dbReference type="SAM" id="Coils"/>
    </source>
</evidence>
<keyword evidence="2" id="KW-1133">Transmembrane helix</keyword>
<dbReference type="Proteomes" id="UP000177982">
    <property type="component" value="Unassembled WGS sequence"/>
</dbReference>
<dbReference type="EMBL" id="MHQO01000042">
    <property type="protein sequence ID" value="OHA05849.1"/>
    <property type="molecule type" value="Genomic_DNA"/>
</dbReference>
<sequence length="180" mass="20063">MNKYSELDEIKEELKEALKHDENSLVQSTNQHVDSKRTFLGTLMTISVAIIAGLFVLITNGNYDSCFRGLAIGSGGLFVVSVMGASIYLIVILWGESLSLDRRRQFLINSRGCLMGVTDDESFRGYGELTLREAEKSKQKVKGSQEIWFVIVSFLFILAFLSLLFVIGNVLGLVKLCNIQ</sequence>
<feature type="transmembrane region" description="Helical" evidence="2">
    <location>
        <begin position="147"/>
        <end position="174"/>
    </location>
</feature>
<dbReference type="AlphaFoldDB" id="A0A1G2L526"/>
<keyword evidence="2" id="KW-0472">Membrane</keyword>
<comment type="caution">
    <text evidence="3">The sequence shown here is derived from an EMBL/GenBank/DDBJ whole genome shotgun (WGS) entry which is preliminary data.</text>
</comment>
<proteinExistence type="predicted"/>
<organism evidence="3 4">
    <name type="scientific">Candidatus Sungbacteria bacterium RIFCSPLOWO2_01_FULL_47_10</name>
    <dbReference type="NCBI Taxonomy" id="1802276"/>
    <lineage>
        <taxon>Bacteria</taxon>
        <taxon>Candidatus Sungiibacteriota</taxon>
    </lineage>
</organism>
<evidence type="ECO:0008006" key="5">
    <source>
        <dbReference type="Google" id="ProtNLM"/>
    </source>
</evidence>
<reference evidence="3 4" key="1">
    <citation type="journal article" date="2016" name="Nat. Commun.">
        <title>Thousands of microbial genomes shed light on interconnected biogeochemical processes in an aquifer system.</title>
        <authorList>
            <person name="Anantharaman K."/>
            <person name="Brown C.T."/>
            <person name="Hug L.A."/>
            <person name="Sharon I."/>
            <person name="Castelle C.J."/>
            <person name="Probst A.J."/>
            <person name="Thomas B.C."/>
            <person name="Singh A."/>
            <person name="Wilkins M.J."/>
            <person name="Karaoz U."/>
            <person name="Brodie E.L."/>
            <person name="Williams K.H."/>
            <person name="Hubbard S.S."/>
            <person name="Banfield J.F."/>
        </authorList>
    </citation>
    <scope>NUCLEOTIDE SEQUENCE [LARGE SCALE GENOMIC DNA]</scope>
</reference>
<keyword evidence="2" id="KW-0812">Transmembrane</keyword>
<protein>
    <recommendedName>
        <fullName evidence="5">Transmembrane protein</fullName>
    </recommendedName>
</protein>
<name>A0A1G2L526_9BACT</name>
<feature type="transmembrane region" description="Helical" evidence="2">
    <location>
        <begin position="70"/>
        <end position="94"/>
    </location>
</feature>
<feature type="transmembrane region" description="Helical" evidence="2">
    <location>
        <begin position="38"/>
        <end position="58"/>
    </location>
</feature>
<accession>A0A1G2L526</accession>
<evidence type="ECO:0000313" key="3">
    <source>
        <dbReference type="EMBL" id="OHA05849.1"/>
    </source>
</evidence>
<keyword evidence="1" id="KW-0175">Coiled coil</keyword>